<evidence type="ECO:0000256" key="1">
    <source>
        <dbReference type="ARBA" id="ARBA00000085"/>
    </source>
</evidence>
<keyword evidence="4" id="KW-1003">Cell membrane</keyword>
<reference evidence="21" key="1">
    <citation type="journal article" date="2019" name="Int. J. Syst. Evol. Microbiol.">
        <title>The Global Catalogue of Microorganisms (GCM) 10K type strain sequencing project: providing services to taxonomists for standard genome sequencing and annotation.</title>
        <authorList>
            <consortium name="The Broad Institute Genomics Platform"/>
            <consortium name="The Broad Institute Genome Sequencing Center for Infectious Disease"/>
            <person name="Wu L."/>
            <person name="Ma J."/>
        </authorList>
    </citation>
    <scope>NUCLEOTIDE SEQUENCE [LARGE SCALE GENOMIC DNA]</scope>
    <source>
        <strain evidence="21">TBRC 5832</strain>
    </source>
</reference>
<keyword evidence="11" id="KW-0902">Two-component regulatory system</keyword>
<evidence type="ECO:0000256" key="5">
    <source>
        <dbReference type="ARBA" id="ARBA00022553"/>
    </source>
</evidence>
<dbReference type="EC" id="2.7.13.3" evidence="3"/>
<sequence length="932" mass="101272">MSLLAGVAAGVTGVVLARRSRKAVAWAEAGWHSEAMENARLAAIVEASQDAIVSKTADGMIKSWNPGAERLYGYSAEEMVGHDVSRLLPSDRLGEERELLARVRRGQALTRYETRRRRKDGRIIEVSLSMAPMRDTDHEVIGTATVAHDITARVQADLRRRVEREQLEMIMQAASDPFFTMDDHGVITEWNRQAEHVFGWQRTELLGRDVTGTILPERYHRALGRLLTGRGEWLLDRPTEMATVHRDGHEIPVELTMWRIRHNGGSHFHGFVRDITTRLQTEQALGQARDQAVATARLKSQFLASMSHEIRTPMNGVIGLTGLLLGTPLDERQRRYAEGISSAGSALLSVINDILDFSKLEAGKVLLEEANFRIGKLLDDVVELVAPHDTHDGLTITAVCDERLPAAVCGDPAKLRQVLLNLAGNAVKFTPRGTVTISAHLDGDQTCGPEAVPIRFEVHDTGIGIDTQRQEELFEAFTQADAGTTRRFGGTGLGLAISRDLVGLMGGRIGMESEPGRGSTFWFTVTLRTEQEHLDHVERHALDGLRVLIVDRDAGDRAVLAEQLTAWSMEATGVADTVDAFAVMRDAAAAGRPIDLLIVDTHTAPEDTAAITPPGCPPPKTILLADDARQLPGEPDPAWVAAAFAKPLRQSQLYDALVGMLGDRAGDRAIGATAQAPLGRGHLLVVEDNEINRTVALGILAHLGYSADVAVNGLEAIDRAARQDYQAIFMDCLMPEMDGYAATAEIRRREPADRHVPIIALTAGALAEDRARCLAAGMDEHIAKPLIPADVARVLEHWTGTGPTRTDLPTMINEIERRLEQLRGPDPAATAGALAGLLASLSAKIPEHLDRMQQALAFDDADLLRTESHQLMGVLANLGAGPATTACGRIETAARSGDLDAAVETFTDARPLIMMARDAADQIRRRPLGVRC</sequence>
<keyword evidence="5 14" id="KW-0597">Phosphoprotein</keyword>
<dbReference type="InterPro" id="IPR008207">
    <property type="entry name" value="Sig_transdc_His_kin_Hpt_dom"/>
</dbReference>
<keyword evidence="9" id="KW-0067">ATP-binding</keyword>
<gene>
    <name evidence="20" type="ORF">ACFO0C_33495</name>
</gene>
<dbReference type="InterPro" id="IPR001610">
    <property type="entry name" value="PAC"/>
</dbReference>
<dbReference type="CDD" id="cd00130">
    <property type="entry name" value="PAS"/>
    <property type="match status" value="2"/>
</dbReference>
<feature type="domain" description="PAS" evidence="17">
    <location>
        <begin position="163"/>
        <end position="217"/>
    </location>
</feature>
<dbReference type="CDD" id="cd17546">
    <property type="entry name" value="REC_hyHK_CKI1_RcsC-like"/>
    <property type="match status" value="1"/>
</dbReference>
<dbReference type="InterPro" id="IPR036097">
    <property type="entry name" value="HisK_dim/P_sf"/>
</dbReference>
<dbReference type="PROSITE" id="PS50113">
    <property type="entry name" value="PAC"/>
    <property type="match status" value="2"/>
</dbReference>
<evidence type="ECO:0000256" key="10">
    <source>
        <dbReference type="ARBA" id="ARBA00022989"/>
    </source>
</evidence>
<dbReference type="InterPro" id="IPR000700">
    <property type="entry name" value="PAS-assoc_C"/>
</dbReference>
<evidence type="ECO:0000256" key="7">
    <source>
        <dbReference type="ARBA" id="ARBA00022741"/>
    </source>
</evidence>
<evidence type="ECO:0000313" key="20">
    <source>
        <dbReference type="EMBL" id="MFC4069866.1"/>
    </source>
</evidence>
<keyword evidence="21" id="KW-1185">Reference proteome</keyword>
<feature type="modified residue" description="4-aspartylphosphate" evidence="14">
    <location>
        <position position="731"/>
    </location>
</feature>
<dbReference type="InterPro" id="IPR003661">
    <property type="entry name" value="HisK_dim/P_dom"/>
</dbReference>
<dbReference type="Gene3D" id="3.30.565.10">
    <property type="entry name" value="Histidine kinase-like ATPase, C-terminal domain"/>
    <property type="match status" value="1"/>
</dbReference>
<dbReference type="NCBIfam" id="TIGR00229">
    <property type="entry name" value="sensory_box"/>
    <property type="match status" value="2"/>
</dbReference>
<dbReference type="Pfam" id="PF00989">
    <property type="entry name" value="PAS"/>
    <property type="match status" value="2"/>
</dbReference>
<keyword evidence="12" id="KW-0472">Membrane</keyword>
<dbReference type="EMBL" id="JBHSBL010000021">
    <property type="protein sequence ID" value="MFC4069866.1"/>
    <property type="molecule type" value="Genomic_DNA"/>
</dbReference>
<feature type="modified residue" description="4-aspartylphosphate" evidence="14">
    <location>
        <position position="600"/>
    </location>
</feature>
<accession>A0ABV8J2T7</accession>
<dbReference type="PANTHER" id="PTHR45339:SF1">
    <property type="entry name" value="HYBRID SIGNAL TRANSDUCTION HISTIDINE KINASE J"/>
    <property type="match status" value="1"/>
</dbReference>
<organism evidence="20 21">
    <name type="scientific">Actinoplanes subglobosus</name>
    <dbReference type="NCBI Taxonomy" id="1547892"/>
    <lineage>
        <taxon>Bacteria</taxon>
        <taxon>Bacillati</taxon>
        <taxon>Actinomycetota</taxon>
        <taxon>Actinomycetes</taxon>
        <taxon>Micromonosporales</taxon>
        <taxon>Micromonosporaceae</taxon>
        <taxon>Actinoplanes</taxon>
    </lineage>
</organism>
<evidence type="ECO:0000256" key="13">
    <source>
        <dbReference type="PROSITE-ProRule" id="PRU00110"/>
    </source>
</evidence>
<dbReference type="SMART" id="SM00091">
    <property type="entry name" value="PAS"/>
    <property type="match status" value="2"/>
</dbReference>
<feature type="domain" description="Histidine kinase" evidence="15">
    <location>
        <begin position="305"/>
        <end position="529"/>
    </location>
</feature>
<evidence type="ECO:0000259" key="18">
    <source>
        <dbReference type="PROSITE" id="PS50113"/>
    </source>
</evidence>
<keyword evidence="8" id="KW-0808">Transferase</keyword>
<feature type="domain" description="PAC" evidence="18">
    <location>
        <begin position="110"/>
        <end position="162"/>
    </location>
</feature>
<proteinExistence type="predicted"/>
<dbReference type="SMART" id="SM00448">
    <property type="entry name" value="REC"/>
    <property type="match status" value="1"/>
</dbReference>
<evidence type="ECO:0000256" key="12">
    <source>
        <dbReference type="ARBA" id="ARBA00023136"/>
    </source>
</evidence>
<dbReference type="Pfam" id="PF02518">
    <property type="entry name" value="HATPase_c"/>
    <property type="match status" value="1"/>
</dbReference>
<evidence type="ECO:0000256" key="8">
    <source>
        <dbReference type="ARBA" id="ARBA00022777"/>
    </source>
</evidence>
<feature type="domain" description="PAS" evidence="17">
    <location>
        <begin position="37"/>
        <end position="107"/>
    </location>
</feature>
<evidence type="ECO:0000313" key="21">
    <source>
        <dbReference type="Proteomes" id="UP001595867"/>
    </source>
</evidence>
<dbReference type="InterPro" id="IPR003594">
    <property type="entry name" value="HATPase_dom"/>
</dbReference>
<dbReference type="PROSITE" id="PS50894">
    <property type="entry name" value="HPT"/>
    <property type="match status" value="1"/>
</dbReference>
<comment type="subcellular location">
    <subcellularLocation>
        <location evidence="2">Cell membrane</location>
        <topology evidence="2">Multi-pass membrane protein</topology>
    </subcellularLocation>
</comment>
<dbReference type="Gene3D" id="3.40.50.2300">
    <property type="match status" value="1"/>
</dbReference>
<dbReference type="SUPFAM" id="SSF55785">
    <property type="entry name" value="PYP-like sensor domain (PAS domain)"/>
    <property type="match status" value="2"/>
</dbReference>
<dbReference type="Proteomes" id="UP001595867">
    <property type="component" value="Unassembled WGS sequence"/>
</dbReference>
<evidence type="ECO:0000259" key="19">
    <source>
        <dbReference type="PROSITE" id="PS50894"/>
    </source>
</evidence>
<dbReference type="PRINTS" id="PR00344">
    <property type="entry name" value="BCTRLSENSOR"/>
</dbReference>
<dbReference type="InterPro" id="IPR036641">
    <property type="entry name" value="HPT_dom_sf"/>
</dbReference>
<keyword evidence="6" id="KW-0812">Transmembrane</keyword>
<dbReference type="PROSITE" id="PS50109">
    <property type="entry name" value="HIS_KIN"/>
    <property type="match status" value="1"/>
</dbReference>
<dbReference type="PROSITE" id="PS50110">
    <property type="entry name" value="RESPONSE_REGULATORY"/>
    <property type="match status" value="2"/>
</dbReference>
<dbReference type="Gene3D" id="1.10.287.130">
    <property type="match status" value="1"/>
</dbReference>
<feature type="domain" description="PAC" evidence="18">
    <location>
        <begin position="237"/>
        <end position="287"/>
    </location>
</feature>
<dbReference type="SUPFAM" id="SSF47384">
    <property type="entry name" value="Homodimeric domain of signal transducing histidine kinase"/>
    <property type="match status" value="1"/>
</dbReference>
<evidence type="ECO:0000256" key="14">
    <source>
        <dbReference type="PROSITE-ProRule" id="PRU00169"/>
    </source>
</evidence>
<feature type="modified residue" description="Phosphohistidine" evidence="13">
    <location>
        <position position="869"/>
    </location>
</feature>
<dbReference type="SUPFAM" id="SSF47226">
    <property type="entry name" value="Histidine-containing phosphotransfer domain, HPT domain"/>
    <property type="match status" value="1"/>
</dbReference>
<evidence type="ECO:0000256" key="6">
    <source>
        <dbReference type="ARBA" id="ARBA00022692"/>
    </source>
</evidence>
<dbReference type="CDD" id="cd16922">
    <property type="entry name" value="HATPase_EvgS-ArcB-TorS-like"/>
    <property type="match status" value="1"/>
</dbReference>
<dbReference type="SMART" id="SM00387">
    <property type="entry name" value="HATPase_c"/>
    <property type="match status" value="1"/>
</dbReference>
<evidence type="ECO:0000256" key="2">
    <source>
        <dbReference type="ARBA" id="ARBA00004651"/>
    </source>
</evidence>
<dbReference type="Pfam" id="PF00072">
    <property type="entry name" value="Response_reg"/>
    <property type="match status" value="1"/>
</dbReference>
<feature type="domain" description="Response regulatory" evidence="16">
    <location>
        <begin position="682"/>
        <end position="799"/>
    </location>
</feature>
<dbReference type="InterPro" id="IPR013767">
    <property type="entry name" value="PAS_fold"/>
</dbReference>
<keyword evidence="10" id="KW-1133">Transmembrane helix</keyword>
<dbReference type="SMART" id="SM00086">
    <property type="entry name" value="PAC"/>
    <property type="match status" value="2"/>
</dbReference>
<evidence type="ECO:0000259" key="17">
    <source>
        <dbReference type="PROSITE" id="PS50112"/>
    </source>
</evidence>
<comment type="caution">
    <text evidence="20">The sequence shown here is derived from an EMBL/GenBank/DDBJ whole genome shotgun (WGS) entry which is preliminary data.</text>
</comment>
<evidence type="ECO:0000256" key="11">
    <source>
        <dbReference type="ARBA" id="ARBA00023012"/>
    </source>
</evidence>
<evidence type="ECO:0000256" key="9">
    <source>
        <dbReference type="ARBA" id="ARBA00022840"/>
    </source>
</evidence>
<dbReference type="CDD" id="cd00082">
    <property type="entry name" value="HisKA"/>
    <property type="match status" value="1"/>
</dbReference>
<comment type="catalytic activity">
    <reaction evidence="1">
        <text>ATP + protein L-histidine = ADP + protein N-phospho-L-histidine.</text>
        <dbReference type="EC" id="2.7.13.3"/>
    </reaction>
</comment>
<dbReference type="SUPFAM" id="SSF55874">
    <property type="entry name" value="ATPase domain of HSP90 chaperone/DNA topoisomerase II/histidine kinase"/>
    <property type="match status" value="1"/>
</dbReference>
<dbReference type="InterPro" id="IPR005467">
    <property type="entry name" value="His_kinase_dom"/>
</dbReference>
<dbReference type="PANTHER" id="PTHR45339">
    <property type="entry name" value="HYBRID SIGNAL TRANSDUCTION HISTIDINE KINASE J"/>
    <property type="match status" value="1"/>
</dbReference>
<feature type="domain" description="Response regulatory" evidence="16">
    <location>
        <begin position="546"/>
        <end position="661"/>
    </location>
</feature>
<evidence type="ECO:0000256" key="4">
    <source>
        <dbReference type="ARBA" id="ARBA00022475"/>
    </source>
</evidence>
<evidence type="ECO:0000259" key="15">
    <source>
        <dbReference type="PROSITE" id="PS50109"/>
    </source>
</evidence>
<name>A0ABV8J2T7_9ACTN</name>
<dbReference type="SMART" id="SM00388">
    <property type="entry name" value="HisKA"/>
    <property type="match status" value="1"/>
</dbReference>
<keyword evidence="7" id="KW-0547">Nucleotide-binding</keyword>
<dbReference type="InterPro" id="IPR035965">
    <property type="entry name" value="PAS-like_dom_sf"/>
</dbReference>
<feature type="domain" description="HPt" evidence="19">
    <location>
        <begin position="830"/>
        <end position="930"/>
    </location>
</feature>
<keyword evidence="8" id="KW-0418">Kinase</keyword>
<dbReference type="InterPro" id="IPR001789">
    <property type="entry name" value="Sig_transdc_resp-reg_receiver"/>
</dbReference>
<dbReference type="InterPro" id="IPR004358">
    <property type="entry name" value="Sig_transdc_His_kin-like_C"/>
</dbReference>
<protein>
    <recommendedName>
        <fullName evidence="3">histidine kinase</fullName>
        <ecNumber evidence="3">2.7.13.3</ecNumber>
    </recommendedName>
</protein>
<dbReference type="PROSITE" id="PS50112">
    <property type="entry name" value="PAS"/>
    <property type="match status" value="2"/>
</dbReference>
<dbReference type="SUPFAM" id="SSF52172">
    <property type="entry name" value="CheY-like"/>
    <property type="match status" value="2"/>
</dbReference>
<evidence type="ECO:0000259" key="16">
    <source>
        <dbReference type="PROSITE" id="PS50110"/>
    </source>
</evidence>
<dbReference type="Gene3D" id="1.20.120.160">
    <property type="entry name" value="HPT domain"/>
    <property type="match status" value="1"/>
</dbReference>
<dbReference type="InterPro" id="IPR011006">
    <property type="entry name" value="CheY-like_superfamily"/>
</dbReference>
<dbReference type="Gene3D" id="3.30.450.20">
    <property type="entry name" value="PAS domain"/>
    <property type="match status" value="2"/>
</dbReference>
<dbReference type="RefSeq" id="WP_378070750.1">
    <property type="nucleotide sequence ID" value="NZ_JBHSBL010000021.1"/>
</dbReference>
<dbReference type="Pfam" id="PF01627">
    <property type="entry name" value="Hpt"/>
    <property type="match status" value="1"/>
</dbReference>
<dbReference type="InterPro" id="IPR000014">
    <property type="entry name" value="PAS"/>
</dbReference>
<evidence type="ECO:0000256" key="3">
    <source>
        <dbReference type="ARBA" id="ARBA00012438"/>
    </source>
</evidence>
<dbReference type="Pfam" id="PF00512">
    <property type="entry name" value="HisKA"/>
    <property type="match status" value="1"/>
</dbReference>
<dbReference type="InterPro" id="IPR036890">
    <property type="entry name" value="HATPase_C_sf"/>
</dbReference>